<dbReference type="Proteomes" id="UP000002484">
    <property type="component" value="Chromosome"/>
</dbReference>
<protein>
    <submittedName>
        <fullName evidence="1">TRAP transporter solute receptor, TAXI family</fullName>
    </submittedName>
</protein>
<dbReference type="PANTHER" id="PTHR42941:SF1">
    <property type="entry name" value="SLL1037 PROTEIN"/>
    <property type="match status" value="1"/>
</dbReference>
<dbReference type="STRING" id="298654.FraEuI1c_0838"/>
<reference evidence="1 2" key="1">
    <citation type="submission" date="2010-10" db="EMBL/GenBank/DDBJ databases">
        <title>Complete sequence of Frankia sp. EuI1c.</title>
        <authorList>
            <consortium name="US DOE Joint Genome Institute"/>
            <person name="Lucas S."/>
            <person name="Copeland A."/>
            <person name="Lapidus A."/>
            <person name="Cheng J.-F."/>
            <person name="Bruce D."/>
            <person name="Goodwin L."/>
            <person name="Pitluck S."/>
            <person name="Chertkov O."/>
            <person name="Detter J.C."/>
            <person name="Han C."/>
            <person name="Tapia R."/>
            <person name="Land M."/>
            <person name="Hauser L."/>
            <person name="Jeffries C."/>
            <person name="Kyrpides N."/>
            <person name="Ivanova N."/>
            <person name="Mikhailova N."/>
            <person name="Beauchemin N."/>
            <person name="Sen A."/>
            <person name="Sur S.A."/>
            <person name="Gtari M."/>
            <person name="Wall L."/>
            <person name="Tisa L."/>
            <person name="Woyke T."/>
        </authorList>
    </citation>
    <scope>NUCLEOTIDE SEQUENCE [LARGE SCALE GENOMIC DNA]</scope>
    <source>
        <strain evidence="2">DSM 45817 / CECT 9037 / EuI1c</strain>
    </source>
</reference>
<evidence type="ECO:0000313" key="2">
    <source>
        <dbReference type="Proteomes" id="UP000002484"/>
    </source>
</evidence>
<dbReference type="AlphaFoldDB" id="E3IW74"/>
<keyword evidence="2" id="KW-1185">Reference proteome</keyword>
<organism evidence="1 2">
    <name type="scientific">Pseudofrankia inefficax (strain DSM 45817 / CECT 9037 / DDB 130130 / EuI1c)</name>
    <name type="common">Frankia inefficax</name>
    <dbReference type="NCBI Taxonomy" id="298654"/>
    <lineage>
        <taxon>Bacteria</taxon>
        <taxon>Bacillati</taxon>
        <taxon>Actinomycetota</taxon>
        <taxon>Actinomycetes</taxon>
        <taxon>Frankiales</taxon>
        <taxon>Frankiaceae</taxon>
        <taxon>Pseudofrankia</taxon>
    </lineage>
</organism>
<dbReference type="SUPFAM" id="SSF53850">
    <property type="entry name" value="Periplasmic binding protein-like II"/>
    <property type="match status" value="1"/>
</dbReference>
<dbReference type="KEGG" id="fri:FraEuI1c_0838"/>
<accession>E3IW74</accession>
<keyword evidence="1" id="KW-0675">Receptor</keyword>
<dbReference type="HOGENOM" id="CLU_033215_0_0_11"/>
<sequence length="340" mass="36093" precursor="true">MRRLRRPSPGGWWSRRRLLVGLSAALVVIVAITLGSVAVTRNGQQRQYRHGTIVILTGATKGIYYSYGVALAAAINHRLAGVDAEAMATTASVDNVRQVALSPNVFAFTAADAASAAVAGRAPFDRPEPIRALARIYDDYMHLVVRADGPIHTLADLRGRRVSIGSDGSGTELISERMLSVAGIPEKSMTVSRLGINESVAALENGDLDAFFWSGGLPTGGITDLADATSIRLVPLGSLAAQLHARSDPAYRPGTILADTYRLAGPPTDTTTVAVPDLLVTRADTDPGLVEEVTRVLFDARAEIAAQIPVANALDRRSAIATFPIPLAEGALRYYRSTKT</sequence>
<dbReference type="NCBIfam" id="TIGR02122">
    <property type="entry name" value="TRAP_TAXI"/>
    <property type="match status" value="1"/>
</dbReference>
<dbReference type="Gene3D" id="3.40.190.10">
    <property type="entry name" value="Periplasmic binding protein-like II"/>
    <property type="match status" value="2"/>
</dbReference>
<dbReference type="OrthoDB" id="5582316at2"/>
<dbReference type="PANTHER" id="PTHR42941">
    <property type="entry name" value="SLL1037 PROTEIN"/>
    <property type="match status" value="1"/>
</dbReference>
<dbReference type="InParanoid" id="E3IW74"/>
<dbReference type="InterPro" id="IPR011852">
    <property type="entry name" value="TRAP_TAXI"/>
</dbReference>
<dbReference type="EMBL" id="CP002299">
    <property type="protein sequence ID" value="ADP78916.1"/>
    <property type="molecule type" value="Genomic_DNA"/>
</dbReference>
<gene>
    <name evidence="1" type="ordered locus">FraEuI1c_0838</name>
</gene>
<evidence type="ECO:0000313" key="1">
    <source>
        <dbReference type="EMBL" id="ADP78916.1"/>
    </source>
</evidence>
<name>E3IW74_PSEI1</name>
<dbReference type="RefSeq" id="WP_013422037.1">
    <property type="nucleotide sequence ID" value="NC_014666.1"/>
</dbReference>
<proteinExistence type="predicted"/>
<dbReference type="eggNOG" id="COG2358">
    <property type="taxonomic scope" value="Bacteria"/>
</dbReference>
<dbReference type="Pfam" id="PF16868">
    <property type="entry name" value="NMT1_3"/>
    <property type="match status" value="1"/>
</dbReference>